<organism evidence="2 3">
    <name type="scientific">Halogeometricum pallidum JCM 14848</name>
    <dbReference type="NCBI Taxonomy" id="1227487"/>
    <lineage>
        <taxon>Archaea</taxon>
        <taxon>Methanobacteriati</taxon>
        <taxon>Methanobacteriota</taxon>
        <taxon>Stenosarchaea group</taxon>
        <taxon>Halobacteria</taxon>
        <taxon>Halobacteriales</taxon>
        <taxon>Haloferacaceae</taxon>
        <taxon>Halogeometricum</taxon>
    </lineage>
</organism>
<comment type="caution">
    <text evidence="2">The sequence shown here is derived from an EMBL/GenBank/DDBJ whole genome shotgun (WGS) entry which is preliminary data.</text>
</comment>
<keyword evidence="3" id="KW-1185">Reference proteome</keyword>
<gene>
    <name evidence="2" type="ORF">C474_04975</name>
</gene>
<evidence type="ECO:0000313" key="3">
    <source>
        <dbReference type="Proteomes" id="UP000011513"/>
    </source>
</evidence>
<dbReference type="InterPro" id="IPR009870">
    <property type="entry name" value="DUF1424"/>
</dbReference>
<protein>
    <submittedName>
        <fullName evidence="2">Replication-related protein</fullName>
    </submittedName>
</protein>
<dbReference type="Proteomes" id="UP000011513">
    <property type="component" value="Unassembled WGS sequence"/>
</dbReference>
<proteinExistence type="predicted"/>
<dbReference type="AlphaFoldDB" id="M0DD55"/>
<evidence type="ECO:0000313" key="2">
    <source>
        <dbReference type="EMBL" id="ELZ33405.1"/>
    </source>
</evidence>
<reference evidence="2 3" key="1">
    <citation type="journal article" date="2014" name="PLoS Genet.">
        <title>Phylogenetically driven sequencing of extremely halophilic archaea reveals strategies for static and dynamic osmo-response.</title>
        <authorList>
            <person name="Becker E.A."/>
            <person name="Seitzer P.M."/>
            <person name="Tritt A."/>
            <person name="Larsen D."/>
            <person name="Krusor M."/>
            <person name="Yao A.I."/>
            <person name="Wu D."/>
            <person name="Madern D."/>
            <person name="Eisen J.A."/>
            <person name="Darling A.E."/>
            <person name="Facciotti M.T."/>
        </authorList>
    </citation>
    <scope>NUCLEOTIDE SEQUENCE [LARGE SCALE GENOMIC DNA]</scope>
    <source>
        <strain evidence="2 3">JCM 14848</strain>
    </source>
</reference>
<dbReference type="RefSeq" id="WP_008384548.1">
    <property type="nucleotide sequence ID" value="NZ_AOIV01000008.1"/>
</dbReference>
<dbReference type="Pfam" id="PF07232">
    <property type="entry name" value="DUF1424"/>
    <property type="match status" value="1"/>
</dbReference>
<sequence length="384" mass="42786">MPNRASRPLSVRNNVKLREEATREKHEDSTGARRSAPWSSVLREFLTWYNDYRYLHLRFRDPDGNLVRGQMSNSHQPRYRNRYYARIKALERQAIAQFDDLYVTMLSLTGSMQNANGGWRAPADHLRDVVSSWRPDRGRGVYHALRDSLSAANDVTRWEYAIVTEHHANGYGHIHVAVFTDGPVDQETFRPAVNAHVRKCDIAGAEAHQVTGDGGVVSVSRVNPDLDPDDYDGSNEVGNLGSYIAEYIGAGDDGGDLLDRELSELIHRAACWATGTQRVRFSTGANELIDDDLAEEPDTDDGEPILVPRPEFDPDADDPGATVGYGAPHEVMNEGWTLDGIGTVDEDGEDVFDPGHEGVIWMNIDDARHLDPPNIQPPPLTSYD</sequence>
<dbReference type="eggNOG" id="arCOG13593">
    <property type="taxonomic scope" value="Archaea"/>
</dbReference>
<evidence type="ECO:0000256" key="1">
    <source>
        <dbReference type="SAM" id="MobiDB-lite"/>
    </source>
</evidence>
<feature type="region of interest" description="Disordered" evidence="1">
    <location>
        <begin position="291"/>
        <end position="326"/>
    </location>
</feature>
<dbReference type="EMBL" id="AOIV01000008">
    <property type="protein sequence ID" value="ELZ33405.1"/>
    <property type="molecule type" value="Genomic_DNA"/>
</dbReference>
<name>M0DD55_HALPD</name>
<accession>M0DD55</accession>
<dbReference type="InParanoid" id="M0DD55"/>
<feature type="compositionally biased region" description="Acidic residues" evidence="1">
    <location>
        <begin position="291"/>
        <end position="303"/>
    </location>
</feature>